<comment type="subcellular location">
    <subcellularLocation>
        <location evidence="2">Cell membrane</location>
    </subcellularLocation>
    <subcellularLocation>
        <location evidence="1">Membrane</location>
        <topology evidence="1">Single-pass membrane protein</topology>
    </subcellularLocation>
</comment>
<dbReference type="EMBL" id="BMOM01000013">
    <property type="protein sequence ID" value="GGM10480.1"/>
    <property type="molecule type" value="Genomic_DNA"/>
</dbReference>
<keyword evidence="6" id="KW-0472">Membrane</keyword>
<evidence type="ECO:0000256" key="4">
    <source>
        <dbReference type="ARBA" id="ARBA00022692"/>
    </source>
</evidence>
<feature type="domain" description="Anti-sigma K factor RskA C-terminal" evidence="9">
    <location>
        <begin position="108"/>
        <end position="224"/>
    </location>
</feature>
<dbReference type="RefSeq" id="WP_188903746.1">
    <property type="nucleotide sequence ID" value="NZ_BMOM01000013.1"/>
</dbReference>
<dbReference type="Proteomes" id="UP000661918">
    <property type="component" value="Unassembled WGS sequence"/>
</dbReference>
<evidence type="ECO:0000313" key="11">
    <source>
        <dbReference type="Proteomes" id="UP000661918"/>
    </source>
</evidence>
<proteinExistence type="predicted"/>
<evidence type="ECO:0000256" key="1">
    <source>
        <dbReference type="ARBA" id="ARBA00004167"/>
    </source>
</evidence>
<sequence length="229" mass="23830">MTINPDDLLALALGSLSPQEEARVRAALQQDPEALAQYRADFKALHSLPDALPLAEVPAGAEDRLMARLRAEQAGGRTADAQVPVAAPSPAPVQPTARVWPWRIGGLLALAAAAALFFVLRPAGDPLTRYAAQPGAVTQPLIGADQAQIGQVVRLADGSAYLYLTAAPPSDRVYQLWQIQGTTPVSLGVMDGQGTLVAQAPTGITLAVSVEPPGGSDQPTTTPILVQQL</sequence>
<evidence type="ECO:0000256" key="2">
    <source>
        <dbReference type="ARBA" id="ARBA00004236"/>
    </source>
</evidence>
<keyword evidence="4" id="KW-0812">Transmembrane</keyword>
<evidence type="ECO:0000256" key="3">
    <source>
        <dbReference type="ARBA" id="ARBA00022475"/>
    </source>
</evidence>
<evidence type="ECO:0000259" key="9">
    <source>
        <dbReference type="Pfam" id="PF10099"/>
    </source>
</evidence>
<dbReference type="InterPro" id="IPR018764">
    <property type="entry name" value="RskA_C"/>
</dbReference>
<dbReference type="PANTHER" id="PTHR37461">
    <property type="entry name" value="ANTI-SIGMA-K FACTOR RSKA"/>
    <property type="match status" value="1"/>
</dbReference>
<reference evidence="11" key="1">
    <citation type="journal article" date="2019" name="Int. J. Syst. Evol. Microbiol.">
        <title>The Global Catalogue of Microorganisms (GCM) 10K type strain sequencing project: providing services to taxonomists for standard genome sequencing and annotation.</title>
        <authorList>
            <consortium name="The Broad Institute Genomics Platform"/>
            <consortium name="The Broad Institute Genome Sequencing Center for Infectious Disease"/>
            <person name="Wu L."/>
            <person name="Ma J."/>
        </authorList>
    </citation>
    <scope>NUCLEOTIDE SEQUENCE [LARGE SCALE GENOMIC DNA]</scope>
    <source>
        <strain evidence="11">JCM 15443</strain>
    </source>
</reference>
<protein>
    <recommendedName>
        <fullName evidence="8">Regulator of SigK</fullName>
    </recommendedName>
    <alternativeName>
        <fullName evidence="7">Sigma-K anti-sigma factor RskA</fullName>
    </alternativeName>
</protein>
<evidence type="ECO:0000256" key="6">
    <source>
        <dbReference type="ARBA" id="ARBA00023136"/>
    </source>
</evidence>
<keyword evidence="11" id="KW-1185">Reference proteome</keyword>
<keyword evidence="5" id="KW-1133">Transmembrane helix</keyword>
<evidence type="ECO:0000256" key="7">
    <source>
        <dbReference type="ARBA" id="ARBA00029829"/>
    </source>
</evidence>
<dbReference type="Pfam" id="PF10099">
    <property type="entry name" value="RskA_C"/>
    <property type="match status" value="1"/>
</dbReference>
<accession>A0ABQ2GTW0</accession>
<dbReference type="InterPro" id="IPR041916">
    <property type="entry name" value="Anti_sigma_zinc_sf"/>
</dbReference>
<evidence type="ECO:0000256" key="8">
    <source>
        <dbReference type="ARBA" id="ARBA00030803"/>
    </source>
</evidence>
<gene>
    <name evidence="10" type="ORF">GCM10010841_18660</name>
</gene>
<organism evidence="10 11">
    <name type="scientific">Deinococcus aerophilus</name>
    <dbReference type="NCBI Taxonomy" id="522488"/>
    <lineage>
        <taxon>Bacteria</taxon>
        <taxon>Thermotogati</taxon>
        <taxon>Deinococcota</taxon>
        <taxon>Deinococci</taxon>
        <taxon>Deinococcales</taxon>
        <taxon>Deinococcaceae</taxon>
        <taxon>Deinococcus</taxon>
    </lineage>
</organism>
<evidence type="ECO:0000313" key="10">
    <source>
        <dbReference type="EMBL" id="GGM10480.1"/>
    </source>
</evidence>
<comment type="caution">
    <text evidence="10">The sequence shown here is derived from an EMBL/GenBank/DDBJ whole genome shotgun (WGS) entry which is preliminary data.</text>
</comment>
<name>A0ABQ2GTW0_9DEIO</name>
<dbReference type="PANTHER" id="PTHR37461:SF1">
    <property type="entry name" value="ANTI-SIGMA-K FACTOR RSKA"/>
    <property type="match status" value="1"/>
</dbReference>
<dbReference type="Gene3D" id="1.10.10.1320">
    <property type="entry name" value="Anti-sigma factor, zinc-finger domain"/>
    <property type="match status" value="1"/>
</dbReference>
<evidence type="ECO:0000256" key="5">
    <source>
        <dbReference type="ARBA" id="ARBA00022989"/>
    </source>
</evidence>
<keyword evidence="3" id="KW-1003">Cell membrane</keyword>
<dbReference type="InterPro" id="IPR051474">
    <property type="entry name" value="Anti-sigma-K/W_factor"/>
</dbReference>